<dbReference type="InterPro" id="IPR038591">
    <property type="entry name" value="NolW-like_sf"/>
</dbReference>
<proteinExistence type="predicted"/>
<feature type="signal peptide" evidence="1">
    <location>
        <begin position="1"/>
        <end position="33"/>
    </location>
</feature>
<evidence type="ECO:0000313" key="4">
    <source>
        <dbReference type="Proteomes" id="UP000032679"/>
    </source>
</evidence>
<dbReference type="AlphaFoldDB" id="A0A0D6MR02"/>
<feature type="domain" description="SPI-1 type 3 secretion system secretin N0" evidence="2">
    <location>
        <begin position="44"/>
        <end position="109"/>
    </location>
</feature>
<evidence type="ECO:0000256" key="1">
    <source>
        <dbReference type="SAM" id="SignalP"/>
    </source>
</evidence>
<keyword evidence="4" id="KW-1185">Reference proteome</keyword>
<keyword evidence="1" id="KW-0732">Signal</keyword>
<name>A0A0D6MR02_9PROT</name>
<protein>
    <submittedName>
        <fullName evidence="3">Type III secretion protein YscC</fullName>
    </submittedName>
</protein>
<dbReference type="STRING" id="1231623.Tasa_060_006"/>
<sequence length="196" mass="21275">MVWSQGSFRRAGRSLGRGVVVLAVCACSAAVRAAPLALPAQGRFVVFDEAVPDVLSRFCQAVQIRCVVDPTISDTVRGHFTAADPRAFLGKLAGEYHLDWYFDGTALYVSPAVATVSRQFSLDDVSFDRLRQQLVSGGIWDDRFPVRADQDGRVVSAFGPPRFLDLVGQTIAALKPSDSSTVTIYRGSNVQKMAHP</sequence>
<dbReference type="Gene3D" id="3.55.50.30">
    <property type="match status" value="1"/>
</dbReference>
<dbReference type="OrthoDB" id="9775455at2"/>
<dbReference type="EMBL" id="BALE01000060">
    <property type="protein sequence ID" value="GAN55820.1"/>
    <property type="molecule type" value="Genomic_DNA"/>
</dbReference>
<dbReference type="RefSeq" id="WP_048851318.1">
    <property type="nucleotide sequence ID" value="NZ_BALE01000060.1"/>
</dbReference>
<evidence type="ECO:0000313" key="3">
    <source>
        <dbReference type="EMBL" id="GAN55820.1"/>
    </source>
</evidence>
<reference evidence="3 4" key="1">
    <citation type="submission" date="2012-10" db="EMBL/GenBank/DDBJ databases">
        <title>Genome sequencing of Tanticharoenia sakaeratensis NBRC 103193.</title>
        <authorList>
            <person name="Azuma Y."/>
            <person name="Hadano H."/>
            <person name="Hirakawa H."/>
            <person name="Matsushita K."/>
        </authorList>
    </citation>
    <scope>NUCLEOTIDE SEQUENCE [LARGE SCALE GENOMIC DNA]</scope>
    <source>
        <strain evidence="3 4">NBRC 103193</strain>
    </source>
</reference>
<feature type="chain" id="PRO_5002308296" evidence="1">
    <location>
        <begin position="34"/>
        <end position="196"/>
    </location>
</feature>
<dbReference type="Proteomes" id="UP000032679">
    <property type="component" value="Unassembled WGS sequence"/>
</dbReference>
<dbReference type="Gene3D" id="3.30.1370.120">
    <property type="match status" value="1"/>
</dbReference>
<dbReference type="InterPro" id="IPR049034">
    <property type="entry name" value="T3S_SPI-1_N0"/>
</dbReference>
<dbReference type="Pfam" id="PF21304">
    <property type="entry name" value="T3S_SPI-1_N0"/>
    <property type="match status" value="1"/>
</dbReference>
<evidence type="ECO:0000259" key="2">
    <source>
        <dbReference type="Pfam" id="PF21304"/>
    </source>
</evidence>
<accession>A0A0D6MR02</accession>
<comment type="caution">
    <text evidence="3">The sequence shown here is derived from an EMBL/GenBank/DDBJ whole genome shotgun (WGS) entry which is preliminary data.</text>
</comment>
<gene>
    <name evidence="3" type="ORF">Tasa_060_006</name>
</gene>
<organism evidence="3 4">
    <name type="scientific">Tanticharoenia sakaeratensis NBRC 103193</name>
    <dbReference type="NCBI Taxonomy" id="1231623"/>
    <lineage>
        <taxon>Bacteria</taxon>
        <taxon>Pseudomonadati</taxon>
        <taxon>Pseudomonadota</taxon>
        <taxon>Alphaproteobacteria</taxon>
        <taxon>Acetobacterales</taxon>
        <taxon>Acetobacteraceae</taxon>
        <taxon>Tanticharoenia</taxon>
    </lineage>
</organism>